<evidence type="ECO:0000313" key="3">
    <source>
        <dbReference type="Proteomes" id="UP000827549"/>
    </source>
</evidence>
<name>A0AAF0Y6B7_9TREE</name>
<gene>
    <name evidence="2" type="ORF">LOC62_03G004294</name>
</gene>
<evidence type="ECO:0000256" key="1">
    <source>
        <dbReference type="SAM" id="MobiDB-lite"/>
    </source>
</evidence>
<dbReference type="EMBL" id="CP086716">
    <property type="protein sequence ID" value="WOO80767.1"/>
    <property type="molecule type" value="Genomic_DNA"/>
</dbReference>
<feature type="region of interest" description="Disordered" evidence="1">
    <location>
        <begin position="1"/>
        <end position="61"/>
    </location>
</feature>
<organism evidence="2 3">
    <name type="scientific">Vanrija pseudolonga</name>
    <dbReference type="NCBI Taxonomy" id="143232"/>
    <lineage>
        <taxon>Eukaryota</taxon>
        <taxon>Fungi</taxon>
        <taxon>Dikarya</taxon>
        <taxon>Basidiomycota</taxon>
        <taxon>Agaricomycotina</taxon>
        <taxon>Tremellomycetes</taxon>
        <taxon>Trichosporonales</taxon>
        <taxon>Trichosporonaceae</taxon>
        <taxon>Vanrija</taxon>
    </lineage>
</organism>
<proteinExistence type="predicted"/>
<reference evidence="2" key="1">
    <citation type="submission" date="2023-10" db="EMBL/GenBank/DDBJ databases">
        <authorList>
            <person name="Noh H."/>
        </authorList>
    </citation>
    <scope>NUCLEOTIDE SEQUENCE</scope>
    <source>
        <strain evidence="2">DUCC4014</strain>
    </source>
</reference>
<sequence>MSTTSTLTTPPLRTSRSSLSLAAPGYIRTPVHSPAPLRRTRSASPCHWDPTSDDDEPQSPLAKVGHGITELNLCVFRLWLRIRRFPAWLFSPPSPSPRRRKRWSPPTP</sequence>
<feature type="region of interest" description="Disordered" evidence="1">
    <location>
        <begin position="88"/>
        <end position="108"/>
    </location>
</feature>
<feature type="compositionally biased region" description="Low complexity" evidence="1">
    <location>
        <begin position="1"/>
        <end position="21"/>
    </location>
</feature>
<dbReference type="GeneID" id="87807532"/>
<dbReference type="Proteomes" id="UP000827549">
    <property type="component" value="Chromosome 3"/>
</dbReference>
<evidence type="ECO:0000313" key="2">
    <source>
        <dbReference type="EMBL" id="WOO80767.1"/>
    </source>
</evidence>
<accession>A0AAF0Y6B7</accession>
<dbReference type="AlphaFoldDB" id="A0AAF0Y6B7"/>
<keyword evidence="3" id="KW-1185">Reference proteome</keyword>
<protein>
    <submittedName>
        <fullName evidence="2">Uncharacterized protein</fullName>
    </submittedName>
</protein>
<dbReference type="RefSeq" id="XP_062626799.1">
    <property type="nucleotide sequence ID" value="XM_062770815.1"/>
</dbReference>
<feature type="compositionally biased region" description="Basic residues" evidence="1">
    <location>
        <begin position="97"/>
        <end position="108"/>
    </location>
</feature>